<evidence type="ECO:0000256" key="9">
    <source>
        <dbReference type="ARBA" id="ARBA00022617"/>
    </source>
</evidence>
<comment type="subcellular location">
    <subcellularLocation>
        <location evidence="3">Membrane</location>
        <topology evidence="3">Multi-pass membrane protein</topology>
    </subcellularLocation>
</comment>
<dbReference type="GO" id="GO:0046872">
    <property type="term" value="F:metal ion binding"/>
    <property type="evidence" value="ECO:0007669"/>
    <property type="project" value="UniProtKB-KW"/>
</dbReference>
<evidence type="ECO:0000256" key="8">
    <source>
        <dbReference type="ARBA" id="ARBA00022532"/>
    </source>
</evidence>
<dbReference type="RefSeq" id="WP_093090187.1">
    <property type="nucleotide sequence ID" value="NZ_FOTQ01000001.1"/>
</dbReference>
<keyword evidence="11" id="KW-0479">Metal-binding</keyword>
<dbReference type="OrthoDB" id="9809280at2"/>
<dbReference type="InterPro" id="IPR000701">
    <property type="entry name" value="SuccDH_FuR_B_TM-su"/>
</dbReference>
<evidence type="ECO:0000256" key="4">
    <source>
        <dbReference type="ARBA" id="ARBA00005163"/>
    </source>
</evidence>
<dbReference type="SUPFAM" id="SSF81343">
    <property type="entry name" value="Fumarate reductase respiratory complex transmembrane subunits"/>
    <property type="match status" value="1"/>
</dbReference>
<name>A0A1I4HXK2_9RHOB</name>
<organism evidence="17 18">
    <name type="scientific">Shimia aestuarii</name>
    <dbReference type="NCBI Taxonomy" id="254406"/>
    <lineage>
        <taxon>Bacteria</taxon>
        <taxon>Pseudomonadati</taxon>
        <taxon>Pseudomonadota</taxon>
        <taxon>Alphaproteobacteria</taxon>
        <taxon>Rhodobacterales</taxon>
        <taxon>Roseobacteraceae</taxon>
    </lineage>
</organism>
<evidence type="ECO:0000313" key="18">
    <source>
        <dbReference type="Proteomes" id="UP000199144"/>
    </source>
</evidence>
<keyword evidence="13 16" id="KW-1133">Transmembrane helix</keyword>
<comment type="cofactor">
    <cofactor evidence="1">
        <name>heme</name>
        <dbReference type="ChEBI" id="CHEBI:30413"/>
    </cofactor>
</comment>
<comment type="function">
    <text evidence="2">Membrane-anchoring subunit of succinate dehydrogenase (SDH).</text>
</comment>
<dbReference type="Pfam" id="PF01127">
    <property type="entry name" value="Sdh_cyt"/>
    <property type="match status" value="1"/>
</dbReference>
<evidence type="ECO:0000256" key="15">
    <source>
        <dbReference type="ARBA" id="ARBA00023136"/>
    </source>
</evidence>
<keyword evidence="10 16" id="KW-0812">Transmembrane</keyword>
<evidence type="ECO:0000256" key="5">
    <source>
        <dbReference type="ARBA" id="ARBA00011558"/>
    </source>
</evidence>
<dbReference type="Gene3D" id="1.20.1300.10">
    <property type="entry name" value="Fumarate reductase/succinate dehydrogenase, transmembrane subunit"/>
    <property type="match status" value="1"/>
</dbReference>
<evidence type="ECO:0000313" key="17">
    <source>
        <dbReference type="EMBL" id="SFL46156.1"/>
    </source>
</evidence>
<evidence type="ECO:0000256" key="13">
    <source>
        <dbReference type="ARBA" id="ARBA00022989"/>
    </source>
</evidence>
<dbReference type="NCBIfam" id="TIGR02968">
    <property type="entry name" value="succ_dehyd_anc"/>
    <property type="match status" value="1"/>
</dbReference>
<proteinExistence type="predicted"/>
<dbReference type="AlphaFoldDB" id="A0A1I4HXK2"/>
<dbReference type="GO" id="GO:0016020">
    <property type="term" value="C:membrane"/>
    <property type="evidence" value="ECO:0007669"/>
    <property type="project" value="UniProtKB-SubCell"/>
</dbReference>
<evidence type="ECO:0000256" key="3">
    <source>
        <dbReference type="ARBA" id="ARBA00004141"/>
    </source>
</evidence>
<comment type="pathway">
    <text evidence="4">Carbohydrate metabolism; tricarboxylic acid cycle.</text>
</comment>
<evidence type="ECO:0000256" key="7">
    <source>
        <dbReference type="ARBA" id="ARBA00022448"/>
    </source>
</evidence>
<evidence type="ECO:0000256" key="14">
    <source>
        <dbReference type="ARBA" id="ARBA00023004"/>
    </source>
</evidence>
<feature type="transmembrane region" description="Helical" evidence="16">
    <location>
        <begin position="56"/>
        <end position="77"/>
    </location>
</feature>
<evidence type="ECO:0000256" key="6">
    <source>
        <dbReference type="ARBA" id="ARBA00019425"/>
    </source>
</evidence>
<dbReference type="Proteomes" id="UP000199144">
    <property type="component" value="Unassembled WGS sequence"/>
</dbReference>
<keyword evidence="14" id="KW-0408">Iron</keyword>
<sequence>MRYLTDRKRAEGRGAAHAGTEHHWYMQVSAVGLALIIPVFIYIFGSALGGGHAEVVATFGRPFPAIVTALVLVFGMQHFAKGAQMMIEDYFRKSTKKILIMSVIILSYGITAIGLFALAKIAL</sequence>
<evidence type="ECO:0000256" key="16">
    <source>
        <dbReference type="SAM" id="Phobius"/>
    </source>
</evidence>
<keyword evidence="7" id="KW-0813">Transport</keyword>
<dbReference type="EMBL" id="FOTQ01000001">
    <property type="protein sequence ID" value="SFL46156.1"/>
    <property type="molecule type" value="Genomic_DNA"/>
</dbReference>
<protein>
    <recommendedName>
        <fullName evidence="6">Succinate dehydrogenase hydrophobic membrane anchor subunit</fullName>
    </recommendedName>
</protein>
<dbReference type="InterPro" id="IPR034804">
    <property type="entry name" value="SQR/QFR_C/D"/>
</dbReference>
<keyword evidence="8" id="KW-0816">Tricarboxylic acid cycle</keyword>
<dbReference type="GO" id="GO:0020037">
    <property type="term" value="F:heme binding"/>
    <property type="evidence" value="ECO:0007669"/>
    <property type="project" value="InterPro"/>
</dbReference>
<dbReference type="GO" id="GO:0006099">
    <property type="term" value="P:tricarboxylic acid cycle"/>
    <property type="evidence" value="ECO:0007669"/>
    <property type="project" value="UniProtKB-UniPathway"/>
</dbReference>
<evidence type="ECO:0000256" key="1">
    <source>
        <dbReference type="ARBA" id="ARBA00001971"/>
    </source>
</evidence>
<dbReference type="UniPathway" id="UPA00223"/>
<dbReference type="InterPro" id="IPR014312">
    <property type="entry name" value="Succ_DH_anchor"/>
</dbReference>
<comment type="subunit">
    <text evidence="5">Part of an enzyme complex containing four subunits: a flavoprotein, an iron-sulfur protein, plus two membrane-anchoring proteins, SdhC and SdhD.</text>
</comment>
<keyword evidence="18" id="KW-1185">Reference proteome</keyword>
<keyword evidence="12" id="KW-0249">Electron transport</keyword>
<keyword evidence="9" id="KW-0349">Heme</keyword>
<keyword evidence="15 16" id="KW-0472">Membrane</keyword>
<dbReference type="CDD" id="cd03495">
    <property type="entry name" value="SQR_TypeC_SdhD_like"/>
    <property type="match status" value="1"/>
</dbReference>
<reference evidence="17 18" key="1">
    <citation type="submission" date="2016-10" db="EMBL/GenBank/DDBJ databases">
        <authorList>
            <person name="de Groot N.N."/>
        </authorList>
    </citation>
    <scope>NUCLEOTIDE SEQUENCE [LARGE SCALE GENOMIC DNA]</scope>
    <source>
        <strain evidence="17 18">DSM 15283</strain>
    </source>
</reference>
<evidence type="ECO:0000256" key="12">
    <source>
        <dbReference type="ARBA" id="ARBA00022982"/>
    </source>
</evidence>
<accession>A0A1I4HXK2</accession>
<feature type="transmembrane region" description="Helical" evidence="16">
    <location>
        <begin position="98"/>
        <end position="119"/>
    </location>
</feature>
<feature type="transmembrane region" description="Helical" evidence="16">
    <location>
        <begin position="24"/>
        <end position="44"/>
    </location>
</feature>
<evidence type="ECO:0000256" key="10">
    <source>
        <dbReference type="ARBA" id="ARBA00022692"/>
    </source>
</evidence>
<evidence type="ECO:0000256" key="2">
    <source>
        <dbReference type="ARBA" id="ARBA00004050"/>
    </source>
</evidence>
<evidence type="ECO:0000256" key="11">
    <source>
        <dbReference type="ARBA" id="ARBA00022723"/>
    </source>
</evidence>
<gene>
    <name evidence="17" type="ORF">SAMN04488042_101289</name>
</gene>
<dbReference type="STRING" id="254406.SAMN04488042_101289"/>